<keyword evidence="2" id="KW-1185">Reference proteome</keyword>
<evidence type="ECO:0000313" key="1">
    <source>
        <dbReference type="EMBL" id="KVW98916.1"/>
    </source>
</evidence>
<name>A0A106BUN1_THIDE</name>
<organism evidence="1 2">
    <name type="scientific">Thiobacillus denitrificans</name>
    <dbReference type="NCBI Taxonomy" id="36861"/>
    <lineage>
        <taxon>Bacteria</taxon>
        <taxon>Pseudomonadati</taxon>
        <taxon>Pseudomonadota</taxon>
        <taxon>Betaproteobacteria</taxon>
        <taxon>Nitrosomonadales</taxon>
        <taxon>Thiobacillaceae</taxon>
        <taxon>Thiobacillus</taxon>
    </lineage>
</organism>
<dbReference type="EMBL" id="LDUG01000008">
    <property type="protein sequence ID" value="KVW98916.1"/>
    <property type="molecule type" value="Genomic_DNA"/>
</dbReference>
<gene>
    <name evidence="1" type="ORF">ABW22_02585</name>
</gene>
<sequence length="137" mass="15811">MQRPLGQYVTEKLSSFSTEDGGALPVSRIDEPVSDLLALASVEEEKKAVRDYQHHALLYRYRNSLVHELREPGEAMEVFTSSSDPYYHGYIGDPKWYLVYPSLLFESLLQRAIASFQTYLRSESIDPYSLVEDKARW</sequence>
<dbReference type="PATRIC" id="fig|36861.3.peg.3384"/>
<reference evidence="1 2" key="1">
    <citation type="journal article" date="2015" name="Appl. Environ. Microbiol.">
        <title>Aerobic and Anaerobic Thiosulfate Oxidation by a Cold-Adapted, Subglacial Chemoautotroph.</title>
        <authorList>
            <person name="Harrold Z.R."/>
            <person name="Skidmore M.L."/>
            <person name="Hamilton T.L."/>
            <person name="Desch L."/>
            <person name="Amada K."/>
            <person name="van Gelder W."/>
            <person name="Glover K."/>
            <person name="Roden E.E."/>
            <person name="Boyd E.S."/>
        </authorList>
    </citation>
    <scope>NUCLEOTIDE SEQUENCE [LARGE SCALE GENOMIC DNA]</scope>
    <source>
        <strain evidence="1 2">RG</strain>
    </source>
</reference>
<proteinExistence type="predicted"/>
<protein>
    <submittedName>
        <fullName evidence="1">Uncharacterized protein</fullName>
    </submittedName>
</protein>
<dbReference type="AlphaFoldDB" id="A0A106BUN1"/>
<accession>A0A106BUN1</accession>
<evidence type="ECO:0000313" key="2">
    <source>
        <dbReference type="Proteomes" id="UP000064243"/>
    </source>
</evidence>
<comment type="caution">
    <text evidence="1">The sequence shown here is derived from an EMBL/GenBank/DDBJ whole genome shotgun (WGS) entry which is preliminary data.</text>
</comment>
<dbReference type="Proteomes" id="UP000064243">
    <property type="component" value="Unassembled WGS sequence"/>
</dbReference>